<feature type="region of interest" description="Disordered" evidence="1">
    <location>
        <begin position="439"/>
        <end position="494"/>
    </location>
</feature>
<feature type="region of interest" description="Disordered" evidence="1">
    <location>
        <begin position="382"/>
        <end position="402"/>
    </location>
</feature>
<keyword evidence="2" id="KW-1133">Transmembrane helix</keyword>
<dbReference type="AlphaFoldDB" id="A0AAN6Q6E7"/>
<proteinExistence type="predicted"/>
<feature type="transmembrane region" description="Helical" evidence="2">
    <location>
        <begin position="285"/>
        <end position="302"/>
    </location>
</feature>
<feature type="compositionally biased region" description="Polar residues" evidence="1">
    <location>
        <begin position="70"/>
        <end position="80"/>
    </location>
</feature>
<feature type="transmembrane region" description="Helical" evidence="2">
    <location>
        <begin position="200"/>
        <end position="224"/>
    </location>
</feature>
<feature type="region of interest" description="Disordered" evidence="1">
    <location>
        <begin position="144"/>
        <end position="189"/>
    </location>
</feature>
<accession>A0AAN6Q6E7</accession>
<comment type="caution">
    <text evidence="4">The sequence shown here is derived from an EMBL/GenBank/DDBJ whole genome shotgun (WGS) entry which is preliminary data.</text>
</comment>
<reference evidence="4" key="1">
    <citation type="journal article" date="2023" name="Mol. Phylogenet. Evol.">
        <title>Genome-scale phylogeny and comparative genomics of the fungal order Sordariales.</title>
        <authorList>
            <person name="Hensen N."/>
            <person name="Bonometti L."/>
            <person name="Westerberg I."/>
            <person name="Brannstrom I.O."/>
            <person name="Guillou S."/>
            <person name="Cros-Aarteil S."/>
            <person name="Calhoun S."/>
            <person name="Haridas S."/>
            <person name="Kuo A."/>
            <person name="Mondo S."/>
            <person name="Pangilinan J."/>
            <person name="Riley R."/>
            <person name="LaButti K."/>
            <person name="Andreopoulos B."/>
            <person name="Lipzen A."/>
            <person name="Chen C."/>
            <person name="Yan M."/>
            <person name="Daum C."/>
            <person name="Ng V."/>
            <person name="Clum A."/>
            <person name="Steindorff A."/>
            <person name="Ohm R.A."/>
            <person name="Martin F."/>
            <person name="Silar P."/>
            <person name="Natvig D.O."/>
            <person name="Lalanne C."/>
            <person name="Gautier V."/>
            <person name="Ament-Velasquez S.L."/>
            <person name="Kruys A."/>
            <person name="Hutchinson M.I."/>
            <person name="Powell A.J."/>
            <person name="Barry K."/>
            <person name="Miller A.N."/>
            <person name="Grigoriev I.V."/>
            <person name="Debuchy R."/>
            <person name="Gladieux P."/>
            <person name="Hiltunen Thoren M."/>
            <person name="Johannesson H."/>
        </authorList>
    </citation>
    <scope>NUCLEOTIDE SEQUENCE</scope>
    <source>
        <strain evidence="4">CBS 757.83</strain>
    </source>
</reference>
<dbReference type="EMBL" id="MU863631">
    <property type="protein sequence ID" value="KAK4102605.1"/>
    <property type="molecule type" value="Genomic_DNA"/>
</dbReference>
<dbReference type="InterPro" id="IPR056019">
    <property type="entry name" value="DUF7598"/>
</dbReference>
<dbReference type="Proteomes" id="UP001305647">
    <property type="component" value="Unassembled WGS sequence"/>
</dbReference>
<evidence type="ECO:0000256" key="2">
    <source>
        <dbReference type="SAM" id="Phobius"/>
    </source>
</evidence>
<organism evidence="4 5">
    <name type="scientific">Parathielavia hyrcaniae</name>
    <dbReference type="NCBI Taxonomy" id="113614"/>
    <lineage>
        <taxon>Eukaryota</taxon>
        <taxon>Fungi</taxon>
        <taxon>Dikarya</taxon>
        <taxon>Ascomycota</taxon>
        <taxon>Pezizomycotina</taxon>
        <taxon>Sordariomycetes</taxon>
        <taxon>Sordariomycetidae</taxon>
        <taxon>Sordariales</taxon>
        <taxon>Chaetomiaceae</taxon>
        <taxon>Parathielavia</taxon>
    </lineage>
</organism>
<gene>
    <name evidence="4" type="ORF">N658DRAFT_495319</name>
</gene>
<evidence type="ECO:0000256" key="1">
    <source>
        <dbReference type="SAM" id="MobiDB-lite"/>
    </source>
</evidence>
<keyword evidence="5" id="KW-1185">Reference proteome</keyword>
<reference evidence="4" key="2">
    <citation type="submission" date="2023-05" db="EMBL/GenBank/DDBJ databases">
        <authorList>
            <consortium name="Lawrence Berkeley National Laboratory"/>
            <person name="Steindorff A."/>
            <person name="Hensen N."/>
            <person name="Bonometti L."/>
            <person name="Westerberg I."/>
            <person name="Brannstrom I.O."/>
            <person name="Guillou S."/>
            <person name="Cros-Aarteil S."/>
            <person name="Calhoun S."/>
            <person name="Haridas S."/>
            <person name="Kuo A."/>
            <person name="Mondo S."/>
            <person name="Pangilinan J."/>
            <person name="Riley R."/>
            <person name="Labutti K."/>
            <person name="Andreopoulos B."/>
            <person name="Lipzen A."/>
            <person name="Chen C."/>
            <person name="Yanf M."/>
            <person name="Daum C."/>
            <person name="Ng V."/>
            <person name="Clum A."/>
            <person name="Ohm R."/>
            <person name="Martin F."/>
            <person name="Silar P."/>
            <person name="Natvig D."/>
            <person name="Lalanne C."/>
            <person name="Gautier V."/>
            <person name="Ament-Velasquez S.L."/>
            <person name="Kruys A."/>
            <person name="Hutchinson M.I."/>
            <person name="Powell A.J."/>
            <person name="Barry K."/>
            <person name="Miller A.N."/>
            <person name="Grigoriev I.V."/>
            <person name="Debuchy R."/>
            <person name="Gladieux P."/>
            <person name="Thoren M.H."/>
            <person name="Johannesson H."/>
        </authorList>
    </citation>
    <scope>NUCLEOTIDE SEQUENCE</scope>
    <source>
        <strain evidence="4">CBS 757.83</strain>
    </source>
</reference>
<feature type="transmembrane region" description="Helical" evidence="2">
    <location>
        <begin position="244"/>
        <end position="264"/>
    </location>
</feature>
<evidence type="ECO:0000259" key="3">
    <source>
        <dbReference type="Pfam" id="PF24535"/>
    </source>
</evidence>
<sequence length="494" mass="54318">MASSSTEMVLRRTVRSEVSDVSEGGRRLSVVPADSSSVNDDLEIVYSANPTVQSVRPVTIHRRRPKIVETSAQAGPSTSLPHKVPAPPSSAAMEISAQGHAMSGALNVDEQPEPLPQPPLQSLSPLAPEILLRPLPQPPLHRLPDPQARVQGGTVGAGARSRAKTNKKAVNPPKKTVQKRPKQAAETPPKMFSLRQNSKLLGVGHVLLNVLRALNLIGLAAVMMASMVMPILSGQTNHFYFFDMATHIAVFLFAAALFVSELPVPWRWLRRWFEGTWPVLGPNHSLAWLGVGMIFIGFQILGDLWKPAYVVETIGLEWWRAIVAASILSVTFGFFNIIASIIFRTETETGMVVTVRQIRHYGSLAVSKATKKSMDMEQARSLQSDYSPEHRDNWPAQSWSKAEEAVGPSAAVRRMTRILNPMNFRKSRIQISKPIPQDVDDVERGYSSHSQGYSSHGHNDRASPIIPDLQRPPTALHPAITGGSHYSAAHMDRF</sequence>
<feature type="domain" description="DUF7598" evidence="3">
    <location>
        <begin position="204"/>
        <end position="342"/>
    </location>
</feature>
<protein>
    <recommendedName>
        <fullName evidence="3">DUF7598 domain-containing protein</fullName>
    </recommendedName>
</protein>
<feature type="region of interest" description="Disordered" evidence="1">
    <location>
        <begin position="56"/>
        <end position="93"/>
    </location>
</feature>
<feature type="compositionally biased region" description="Low complexity" evidence="1">
    <location>
        <begin position="445"/>
        <end position="456"/>
    </location>
</feature>
<keyword evidence="2" id="KW-0812">Transmembrane</keyword>
<evidence type="ECO:0000313" key="4">
    <source>
        <dbReference type="EMBL" id="KAK4102605.1"/>
    </source>
</evidence>
<name>A0AAN6Q6E7_9PEZI</name>
<keyword evidence="2" id="KW-0472">Membrane</keyword>
<dbReference type="Pfam" id="PF24535">
    <property type="entry name" value="DUF7598"/>
    <property type="match status" value="1"/>
</dbReference>
<feature type="transmembrane region" description="Helical" evidence="2">
    <location>
        <begin position="322"/>
        <end position="343"/>
    </location>
</feature>
<evidence type="ECO:0000313" key="5">
    <source>
        <dbReference type="Proteomes" id="UP001305647"/>
    </source>
</evidence>